<dbReference type="GO" id="GO:0016799">
    <property type="term" value="F:hydrolase activity, hydrolyzing N-glycosyl compounds"/>
    <property type="evidence" value="ECO:0007669"/>
    <property type="project" value="InterPro"/>
</dbReference>
<sequence length="312" mass="32198">MNPLILDTDGGVDDAQALIMLLANGRPPSAITTCHGNVPVEQATDNILRVLALAGAEIPVYPGSVSPMAQEPINATAIHGDNGLGGIELPPARAGAQSQDAVSYLTETLMQAAGNGPVDILMIGPLTNLAHVLQAEPQAAAGIGSVIIMGGTIEGRGNITPAAEFNIYADPEAASIVFSSALDILLVPWETCARHYLTGAECDGLHGAVPETAICAFMTALTAHARRVTQGFGNPDRLRFVDQLAASVTINADIATRTLKASVAVSLEPGLTRGMTVVDPSGRLGTPKIRLVETCDLGSITEHFRSAAVLAS</sequence>
<protein>
    <submittedName>
        <fullName evidence="2">Nucleoside hydrolase</fullName>
    </submittedName>
</protein>
<dbReference type="PANTHER" id="PTHR46190">
    <property type="entry name" value="SI:CH211-201H21.5-RELATED"/>
    <property type="match status" value="1"/>
</dbReference>
<dbReference type="Pfam" id="PF01156">
    <property type="entry name" value="IU_nuc_hydro"/>
    <property type="match status" value="1"/>
</dbReference>
<dbReference type="PANTHER" id="PTHR46190:SF1">
    <property type="entry name" value="SI:CH211-201H21.5"/>
    <property type="match status" value="1"/>
</dbReference>
<keyword evidence="3" id="KW-1185">Reference proteome</keyword>
<name>A0A9X3ULJ9_9HYPH</name>
<evidence type="ECO:0000313" key="3">
    <source>
        <dbReference type="Proteomes" id="UP001151234"/>
    </source>
</evidence>
<evidence type="ECO:0000313" key="2">
    <source>
        <dbReference type="EMBL" id="MDA5401278.1"/>
    </source>
</evidence>
<feature type="domain" description="Inosine/uridine-preferring nucleoside hydrolase" evidence="1">
    <location>
        <begin position="4"/>
        <end position="296"/>
    </location>
</feature>
<dbReference type="InterPro" id="IPR052775">
    <property type="entry name" value="IUN_hydrolase"/>
</dbReference>
<dbReference type="Gene3D" id="3.90.245.10">
    <property type="entry name" value="Ribonucleoside hydrolase-like"/>
    <property type="match status" value="1"/>
</dbReference>
<dbReference type="InterPro" id="IPR036452">
    <property type="entry name" value="Ribo_hydro-like"/>
</dbReference>
<dbReference type="Proteomes" id="UP001151234">
    <property type="component" value="Unassembled WGS sequence"/>
</dbReference>
<evidence type="ECO:0000259" key="1">
    <source>
        <dbReference type="Pfam" id="PF01156"/>
    </source>
</evidence>
<accession>A0A9X3ULJ9</accession>
<proteinExistence type="predicted"/>
<dbReference type="EMBL" id="JAPJZI010000002">
    <property type="protein sequence ID" value="MDA5401278.1"/>
    <property type="molecule type" value="Genomic_DNA"/>
</dbReference>
<reference evidence="2" key="1">
    <citation type="submission" date="2022-11" db="EMBL/GenBank/DDBJ databases">
        <title>Draft genome sequence of Hoeflea poritis E7-10 and Hoeflea prorocentri PM5-8, separated from scleractinian coral Porites lutea and marine dinoflagellate.</title>
        <authorList>
            <person name="Zhang G."/>
            <person name="Wei Q."/>
            <person name="Cai L."/>
        </authorList>
    </citation>
    <scope>NUCLEOTIDE SEQUENCE</scope>
    <source>
        <strain evidence="2">PM5-8</strain>
    </source>
</reference>
<dbReference type="SUPFAM" id="SSF53590">
    <property type="entry name" value="Nucleoside hydrolase"/>
    <property type="match status" value="1"/>
</dbReference>
<dbReference type="AlphaFoldDB" id="A0A9X3ULJ9"/>
<dbReference type="RefSeq" id="WP_267993270.1">
    <property type="nucleotide sequence ID" value="NZ_JAPJZI010000002.1"/>
</dbReference>
<organism evidence="2 3">
    <name type="scientific">Hoeflea prorocentri</name>
    <dbReference type="NCBI Taxonomy" id="1922333"/>
    <lineage>
        <taxon>Bacteria</taxon>
        <taxon>Pseudomonadati</taxon>
        <taxon>Pseudomonadota</taxon>
        <taxon>Alphaproteobacteria</taxon>
        <taxon>Hyphomicrobiales</taxon>
        <taxon>Rhizobiaceae</taxon>
        <taxon>Hoeflea</taxon>
    </lineage>
</organism>
<dbReference type="InterPro" id="IPR001910">
    <property type="entry name" value="Inosine/uridine_hydrolase_dom"/>
</dbReference>
<comment type="caution">
    <text evidence="2">The sequence shown here is derived from an EMBL/GenBank/DDBJ whole genome shotgun (WGS) entry which is preliminary data.</text>
</comment>
<keyword evidence="2" id="KW-0378">Hydrolase</keyword>
<gene>
    <name evidence="2" type="ORF">OQ273_22085</name>
</gene>